<protein>
    <submittedName>
        <fullName evidence="2">Uncharacterized conserved protein, DUF1330 family</fullName>
    </submittedName>
</protein>
<reference evidence="2 3" key="1">
    <citation type="submission" date="2016-10" db="EMBL/GenBank/DDBJ databases">
        <authorList>
            <person name="de Groot N.N."/>
        </authorList>
    </citation>
    <scope>NUCLEOTIDE SEQUENCE [LARGE SCALE GENOMIC DNA]</scope>
    <source>
        <strain evidence="2 3">DSM 25232</strain>
    </source>
</reference>
<gene>
    <name evidence="2" type="ORF">SAMN04487910_2710</name>
</gene>
<accession>A0A1H7QXW7</accession>
<dbReference type="Gene3D" id="3.30.70.100">
    <property type="match status" value="1"/>
</dbReference>
<sequence length="97" mass="11148">MEKVNVTIVATINQNGKEELSHYLEKVGVLYKKVDAKPINKFKITKPLIGDYSPSLVSIMEFPNMKSLNDVFNSDEYKELLPYRDKAFSKLEAYISE</sequence>
<dbReference type="SUPFAM" id="SSF54909">
    <property type="entry name" value="Dimeric alpha+beta barrel"/>
    <property type="match status" value="1"/>
</dbReference>
<dbReference type="OrthoDB" id="1163825at2"/>
<keyword evidence="3" id="KW-1185">Reference proteome</keyword>
<dbReference type="EMBL" id="FOAB01000004">
    <property type="protein sequence ID" value="SEL52157.1"/>
    <property type="molecule type" value="Genomic_DNA"/>
</dbReference>
<dbReference type="Proteomes" id="UP000198521">
    <property type="component" value="Unassembled WGS sequence"/>
</dbReference>
<proteinExistence type="predicted"/>
<name>A0A1H7QXW7_AQUAM</name>
<evidence type="ECO:0000259" key="1">
    <source>
        <dbReference type="Pfam" id="PF07045"/>
    </source>
</evidence>
<dbReference type="RefSeq" id="WP_091409321.1">
    <property type="nucleotide sequence ID" value="NZ_FOAB01000004.1"/>
</dbReference>
<evidence type="ECO:0000313" key="2">
    <source>
        <dbReference type="EMBL" id="SEL52157.1"/>
    </source>
</evidence>
<dbReference type="Pfam" id="PF07045">
    <property type="entry name" value="DUF1330"/>
    <property type="match status" value="1"/>
</dbReference>
<dbReference type="AlphaFoldDB" id="A0A1H7QXW7"/>
<dbReference type="InterPro" id="IPR011008">
    <property type="entry name" value="Dimeric_a/b-barrel"/>
</dbReference>
<dbReference type="STRING" id="1038014.SAMN04487910_2710"/>
<evidence type="ECO:0000313" key="3">
    <source>
        <dbReference type="Proteomes" id="UP000198521"/>
    </source>
</evidence>
<dbReference type="InterPro" id="IPR010753">
    <property type="entry name" value="DUF1330"/>
</dbReference>
<organism evidence="2 3">
    <name type="scientific">Aquimarina amphilecti</name>
    <dbReference type="NCBI Taxonomy" id="1038014"/>
    <lineage>
        <taxon>Bacteria</taxon>
        <taxon>Pseudomonadati</taxon>
        <taxon>Bacteroidota</taxon>
        <taxon>Flavobacteriia</taxon>
        <taxon>Flavobacteriales</taxon>
        <taxon>Flavobacteriaceae</taxon>
        <taxon>Aquimarina</taxon>
    </lineage>
</organism>
<feature type="domain" description="DUF1330" evidence="1">
    <location>
        <begin position="8"/>
        <end position="88"/>
    </location>
</feature>